<dbReference type="PANTHER" id="PTHR43884">
    <property type="entry name" value="ACYL-COA DEHYDROGENASE"/>
    <property type="match status" value="1"/>
</dbReference>
<dbReference type="STRING" id="908809.ABG79_02050"/>
<dbReference type="InterPro" id="IPR006091">
    <property type="entry name" value="Acyl-CoA_Oxase/DH_mid-dom"/>
</dbReference>
<evidence type="ECO:0000256" key="6">
    <source>
        <dbReference type="RuleBase" id="RU362125"/>
    </source>
</evidence>
<dbReference type="SUPFAM" id="SSF56645">
    <property type="entry name" value="Acyl-CoA dehydrogenase NM domain-like"/>
    <property type="match status" value="1"/>
</dbReference>
<dbReference type="Pfam" id="PF00441">
    <property type="entry name" value="Acyl-CoA_dh_1"/>
    <property type="match status" value="1"/>
</dbReference>
<keyword evidence="11" id="KW-1185">Reference proteome</keyword>
<organism evidence="10 11">
    <name type="scientific">Caloramator mitchellensis</name>
    <dbReference type="NCBI Taxonomy" id="908809"/>
    <lineage>
        <taxon>Bacteria</taxon>
        <taxon>Bacillati</taxon>
        <taxon>Bacillota</taxon>
        <taxon>Clostridia</taxon>
        <taxon>Eubacteriales</taxon>
        <taxon>Clostridiaceae</taxon>
        <taxon>Caloramator</taxon>
    </lineage>
</organism>
<dbReference type="InterPro" id="IPR046373">
    <property type="entry name" value="Acyl-CoA_Oxase/DH_mid-dom_sf"/>
</dbReference>
<keyword evidence="5 6" id="KW-0560">Oxidoreductase</keyword>
<evidence type="ECO:0000259" key="7">
    <source>
        <dbReference type="Pfam" id="PF00441"/>
    </source>
</evidence>
<evidence type="ECO:0000256" key="3">
    <source>
        <dbReference type="ARBA" id="ARBA00022630"/>
    </source>
</evidence>
<sequence length="381" mass="41937">MVLEFKLTREQELVKEMLEKFVENEVKPMAAEVDEKETFPLENVKKMAKLGLMGIPFSKEVGGSGGDFISYIMAVEEISKACATTGVILSAHTSLCCWPIYNFGNEEQKKKYLPSLLKGERLGAFALTEPNAGTDAASQQTVAKLEGDYYILNGSKVFITNGGYADVFIVFAMTDRSKGTKGISAFIVEKGFEGFEIGKIEEKMGIRGSSTAELIFKDCRVPKENLLGQEGKGFSIAMATLDGGRIGIAAQALGIAEGALDEAVKYMKERKQFGKPIATFQGLQWYIAEMATKVEAAKLLVYKAAWKKQNNMPISFDAAMAKLYASETAMEVTTKVVQIFGGYGYTRDYPVERMMRDAKITEIYEGTSEVQKMVISAHVLK</sequence>
<feature type="domain" description="Acyl-CoA oxidase/dehydrogenase middle" evidence="8">
    <location>
        <begin position="124"/>
        <end position="219"/>
    </location>
</feature>
<evidence type="ECO:0000259" key="8">
    <source>
        <dbReference type="Pfam" id="PF02770"/>
    </source>
</evidence>
<dbReference type="Gene3D" id="2.40.110.10">
    <property type="entry name" value="Butyryl-CoA Dehydrogenase, subunit A, domain 2"/>
    <property type="match status" value="1"/>
</dbReference>
<dbReference type="PANTHER" id="PTHR43884:SF12">
    <property type="entry name" value="ISOVALERYL-COA DEHYDROGENASE, MITOCHONDRIAL-RELATED"/>
    <property type="match status" value="1"/>
</dbReference>
<comment type="similarity">
    <text evidence="2 6">Belongs to the acyl-CoA dehydrogenase family.</text>
</comment>
<dbReference type="Proteomes" id="UP000052015">
    <property type="component" value="Unassembled WGS sequence"/>
</dbReference>
<evidence type="ECO:0000259" key="9">
    <source>
        <dbReference type="Pfam" id="PF02771"/>
    </source>
</evidence>
<dbReference type="GO" id="GO:0050660">
    <property type="term" value="F:flavin adenine dinucleotide binding"/>
    <property type="evidence" value="ECO:0007669"/>
    <property type="project" value="InterPro"/>
</dbReference>
<keyword evidence="3 6" id="KW-0285">Flavoprotein</keyword>
<dbReference type="InterPro" id="IPR036250">
    <property type="entry name" value="AcylCo_DH-like_C"/>
</dbReference>
<evidence type="ECO:0000256" key="1">
    <source>
        <dbReference type="ARBA" id="ARBA00001974"/>
    </source>
</evidence>
<dbReference type="Pfam" id="PF02770">
    <property type="entry name" value="Acyl-CoA_dh_M"/>
    <property type="match status" value="1"/>
</dbReference>
<dbReference type="InterPro" id="IPR009075">
    <property type="entry name" value="AcylCo_DH/oxidase_C"/>
</dbReference>
<evidence type="ECO:0000256" key="2">
    <source>
        <dbReference type="ARBA" id="ARBA00009347"/>
    </source>
</evidence>
<dbReference type="EMBL" id="LKHP01000015">
    <property type="protein sequence ID" value="KRQ86111.1"/>
    <property type="molecule type" value="Genomic_DNA"/>
</dbReference>
<dbReference type="PROSITE" id="PS00072">
    <property type="entry name" value="ACYL_COA_DH_1"/>
    <property type="match status" value="1"/>
</dbReference>
<protein>
    <submittedName>
        <fullName evidence="10">Acyl-CoA dehydrogenase</fullName>
        <ecNumber evidence="10">1.3.99.-</ecNumber>
    </submittedName>
</protein>
<evidence type="ECO:0000256" key="4">
    <source>
        <dbReference type="ARBA" id="ARBA00022827"/>
    </source>
</evidence>
<dbReference type="Pfam" id="PF02771">
    <property type="entry name" value="Acyl-CoA_dh_N"/>
    <property type="match status" value="1"/>
</dbReference>
<dbReference type="PROSITE" id="PS00073">
    <property type="entry name" value="ACYL_COA_DH_2"/>
    <property type="match status" value="1"/>
</dbReference>
<dbReference type="Gene3D" id="1.10.540.10">
    <property type="entry name" value="Acyl-CoA dehydrogenase/oxidase, N-terminal domain"/>
    <property type="match status" value="1"/>
</dbReference>
<dbReference type="EC" id="1.3.99.-" evidence="10"/>
<feature type="domain" description="Acyl-CoA dehydrogenase/oxidase C-terminal" evidence="7">
    <location>
        <begin position="231"/>
        <end position="379"/>
    </location>
</feature>
<evidence type="ECO:0000256" key="5">
    <source>
        <dbReference type="ARBA" id="ARBA00023002"/>
    </source>
</evidence>
<reference evidence="10 11" key="1">
    <citation type="submission" date="2015-09" db="EMBL/GenBank/DDBJ databases">
        <title>Draft genome sequence of a Caloramator mitchellensis, a moderate thermophile from the Great Artesian Basin of Australia.</title>
        <authorList>
            <person name="Patel B.K."/>
        </authorList>
    </citation>
    <scope>NUCLEOTIDE SEQUENCE [LARGE SCALE GENOMIC DNA]</scope>
    <source>
        <strain evidence="10 11">VF08</strain>
    </source>
</reference>
<dbReference type="PATRIC" id="fig|908809.3.peg.2049"/>
<gene>
    <name evidence="10" type="primary">acdA</name>
    <name evidence="10" type="ORF">ABG79_02050</name>
</gene>
<dbReference type="PIRSF" id="PIRSF016578">
    <property type="entry name" value="HsaA"/>
    <property type="match status" value="1"/>
</dbReference>
<dbReference type="AlphaFoldDB" id="A0A0R3K1F2"/>
<dbReference type="InterPro" id="IPR006089">
    <property type="entry name" value="Acyl-CoA_DH_CS"/>
</dbReference>
<evidence type="ECO:0000313" key="10">
    <source>
        <dbReference type="EMBL" id="KRQ86111.1"/>
    </source>
</evidence>
<dbReference type="InterPro" id="IPR037069">
    <property type="entry name" value="AcylCoA_DH/ox_N_sf"/>
</dbReference>
<dbReference type="FunFam" id="1.20.140.10:FF:000004">
    <property type="entry name" value="Acyl-CoA dehydrogenase FadE25"/>
    <property type="match status" value="1"/>
</dbReference>
<dbReference type="GO" id="GO:0003995">
    <property type="term" value="F:acyl-CoA dehydrogenase activity"/>
    <property type="evidence" value="ECO:0007669"/>
    <property type="project" value="InterPro"/>
</dbReference>
<name>A0A0R3K1F2_CALMK</name>
<dbReference type="FunFam" id="2.40.110.10:FF:000001">
    <property type="entry name" value="Acyl-CoA dehydrogenase, mitochondrial"/>
    <property type="match status" value="1"/>
</dbReference>
<dbReference type="InterPro" id="IPR013786">
    <property type="entry name" value="AcylCoA_DH/ox_N"/>
</dbReference>
<dbReference type="CDD" id="cd01158">
    <property type="entry name" value="SCAD_SBCAD"/>
    <property type="match status" value="1"/>
</dbReference>
<dbReference type="Gene3D" id="1.20.140.10">
    <property type="entry name" value="Butyryl-CoA Dehydrogenase, subunit A, domain 3"/>
    <property type="match status" value="1"/>
</dbReference>
<dbReference type="FunFam" id="1.10.540.10:FF:000002">
    <property type="entry name" value="Acyl-CoA dehydrogenase FadE19"/>
    <property type="match status" value="1"/>
</dbReference>
<dbReference type="InterPro" id="IPR009100">
    <property type="entry name" value="AcylCoA_DH/oxidase_NM_dom_sf"/>
</dbReference>
<proteinExistence type="inferred from homology"/>
<comment type="caution">
    <text evidence="10">The sequence shown here is derived from an EMBL/GenBank/DDBJ whole genome shotgun (WGS) entry which is preliminary data.</text>
</comment>
<feature type="domain" description="Acyl-CoA dehydrogenase/oxidase N-terminal" evidence="9">
    <location>
        <begin position="8"/>
        <end position="120"/>
    </location>
</feature>
<accession>A0A0R3K1F2</accession>
<keyword evidence="4 6" id="KW-0274">FAD</keyword>
<dbReference type="SUPFAM" id="SSF47203">
    <property type="entry name" value="Acyl-CoA dehydrogenase C-terminal domain-like"/>
    <property type="match status" value="1"/>
</dbReference>
<evidence type="ECO:0000313" key="11">
    <source>
        <dbReference type="Proteomes" id="UP000052015"/>
    </source>
</evidence>
<comment type="cofactor">
    <cofactor evidence="1 6">
        <name>FAD</name>
        <dbReference type="ChEBI" id="CHEBI:57692"/>
    </cofactor>
</comment>